<comment type="similarity">
    <text evidence="2">Belongs to the threonine aldolase family.</text>
</comment>
<dbReference type="GO" id="GO:0005829">
    <property type="term" value="C:cytosol"/>
    <property type="evidence" value="ECO:0007669"/>
    <property type="project" value="TreeGrafter"/>
</dbReference>
<dbReference type="InterPro" id="IPR015422">
    <property type="entry name" value="PyrdxlP-dep_Trfase_small"/>
</dbReference>
<dbReference type="PANTHER" id="PTHR48097:SF9">
    <property type="entry name" value="L-THREONINE ALDOLASE"/>
    <property type="match status" value="1"/>
</dbReference>
<dbReference type="GO" id="GO:0006567">
    <property type="term" value="P:L-threonine catabolic process"/>
    <property type="evidence" value="ECO:0007669"/>
    <property type="project" value="TreeGrafter"/>
</dbReference>
<name>A0AAV3Y695_9GAST</name>
<comment type="cofactor">
    <cofactor evidence="1">
        <name>pyridoxal 5'-phosphate</name>
        <dbReference type="ChEBI" id="CHEBI:597326"/>
    </cofactor>
</comment>
<dbReference type="InterPro" id="IPR015421">
    <property type="entry name" value="PyrdxlP-dep_Trfase_major"/>
</dbReference>
<dbReference type="EMBL" id="BLXT01000588">
    <property type="protein sequence ID" value="GFN78448.1"/>
    <property type="molecule type" value="Genomic_DNA"/>
</dbReference>
<organism evidence="7 8">
    <name type="scientific">Plakobranchus ocellatus</name>
    <dbReference type="NCBI Taxonomy" id="259542"/>
    <lineage>
        <taxon>Eukaryota</taxon>
        <taxon>Metazoa</taxon>
        <taxon>Spiralia</taxon>
        <taxon>Lophotrochozoa</taxon>
        <taxon>Mollusca</taxon>
        <taxon>Gastropoda</taxon>
        <taxon>Heterobranchia</taxon>
        <taxon>Euthyneura</taxon>
        <taxon>Panpulmonata</taxon>
        <taxon>Sacoglossa</taxon>
        <taxon>Placobranchoidea</taxon>
        <taxon>Plakobranchidae</taxon>
        <taxon>Plakobranchus</taxon>
    </lineage>
</organism>
<accession>A0AAV3Y695</accession>
<evidence type="ECO:0000256" key="3">
    <source>
        <dbReference type="ARBA" id="ARBA00022898"/>
    </source>
</evidence>
<dbReference type="PIRSF" id="PIRSF017617">
    <property type="entry name" value="Thr_aldolase"/>
    <property type="match status" value="1"/>
</dbReference>
<dbReference type="InterPro" id="IPR023603">
    <property type="entry name" value="Low_specificity_L-TA-like"/>
</dbReference>
<dbReference type="PANTHER" id="PTHR48097">
    <property type="entry name" value="L-THREONINE ALDOLASE-RELATED"/>
    <property type="match status" value="1"/>
</dbReference>
<keyword evidence="8" id="KW-1185">Reference proteome</keyword>
<dbReference type="CDD" id="cd06502">
    <property type="entry name" value="TA_like"/>
    <property type="match status" value="1"/>
</dbReference>
<proteinExistence type="inferred from homology"/>
<evidence type="ECO:0000256" key="5">
    <source>
        <dbReference type="PIRSR" id="PIRSR017617-1"/>
    </source>
</evidence>
<evidence type="ECO:0000259" key="6">
    <source>
        <dbReference type="Pfam" id="PF01212"/>
    </source>
</evidence>
<dbReference type="Pfam" id="PF01212">
    <property type="entry name" value="Beta_elim_lyase"/>
    <property type="match status" value="1"/>
</dbReference>
<dbReference type="AlphaFoldDB" id="A0AAV3Y695"/>
<comment type="caution">
    <text evidence="7">The sequence shown here is derived from an EMBL/GenBank/DDBJ whole genome shotgun (WGS) entry which is preliminary data.</text>
</comment>
<protein>
    <submittedName>
        <fullName evidence="7">Low specificity l-threonine aldolase</fullName>
    </submittedName>
</protein>
<evidence type="ECO:0000256" key="4">
    <source>
        <dbReference type="ARBA" id="ARBA00023239"/>
    </source>
</evidence>
<dbReference type="Gene3D" id="3.40.640.10">
    <property type="entry name" value="Type I PLP-dependent aspartate aminotransferase-like (Major domain)"/>
    <property type="match status" value="1"/>
</dbReference>
<dbReference type="Gene3D" id="3.90.1150.10">
    <property type="entry name" value="Aspartate Aminotransferase, domain 1"/>
    <property type="match status" value="1"/>
</dbReference>
<dbReference type="NCBIfam" id="NF041359">
    <property type="entry name" value="GntG_guanitoxin"/>
    <property type="match status" value="1"/>
</dbReference>
<keyword evidence="3" id="KW-0663">Pyridoxal phosphate</keyword>
<dbReference type="GO" id="GO:0008732">
    <property type="term" value="F:L-allo-threonine aldolase activity"/>
    <property type="evidence" value="ECO:0007669"/>
    <property type="project" value="TreeGrafter"/>
</dbReference>
<gene>
    <name evidence="7" type="ORF">PoB_000495400</name>
</gene>
<dbReference type="InterPro" id="IPR015424">
    <property type="entry name" value="PyrdxlP-dep_Trfase"/>
</dbReference>
<keyword evidence="4" id="KW-0456">Lyase</keyword>
<dbReference type="InterPro" id="IPR001597">
    <property type="entry name" value="ArAA_b-elim_lyase/Thr_aldolase"/>
</dbReference>
<evidence type="ECO:0000313" key="7">
    <source>
        <dbReference type="EMBL" id="GFN78448.1"/>
    </source>
</evidence>
<dbReference type="SUPFAM" id="SSF53383">
    <property type="entry name" value="PLP-dependent transferases"/>
    <property type="match status" value="1"/>
</dbReference>
<dbReference type="FunFam" id="3.40.640.10:FF:000030">
    <property type="entry name" value="Low-specificity L-threonine aldolase"/>
    <property type="match status" value="1"/>
</dbReference>
<sequence length="401" mass="44104">MTRCLQLLMSHMASFPVLRCAIVSKQHFLSTLSTKVVDLRSDTLTTPTPKMREAMKNAAVGDDVYGEDPTVNRLEEMAASILGKEAAVLVPTCTMANTAAILVHCDGRFNEIICGDQSHIHVYEVAAIAQFGGVQSRLVTNEPDGTMNIQKIMEKIRPRNDEHQPWTRAICLENTHNRCGGKVISLDYMRQMRELSFENNLVLHLDGARLFNAATALKVPPADITQYCDSVSIAFSKDLCCPLGSVVAGSNDFIAMARRARKALGGGMRQAGVIAAPMIVALEEMVGRLEEDHRKARTIAQAVDAMGDNPVCKVTMSGVHSNIFLLELDGVITPEEFSKRMTEVTEHEQKSLGQVCTALMFPFSSRTVRLVTHNDITDHDVDLVCKKLQYVIEEMAAPAES</sequence>
<evidence type="ECO:0000256" key="2">
    <source>
        <dbReference type="ARBA" id="ARBA00006966"/>
    </source>
</evidence>
<dbReference type="GO" id="GO:0006545">
    <property type="term" value="P:glycine biosynthetic process"/>
    <property type="evidence" value="ECO:0007669"/>
    <property type="project" value="TreeGrafter"/>
</dbReference>
<reference evidence="7 8" key="1">
    <citation type="journal article" date="2021" name="Elife">
        <title>Chloroplast acquisition without the gene transfer in kleptoplastic sea slugs, Plakobranchus ocellatus.</title>
        <authorList>
            <person name="Maeda T."/>
            <person name="Takahashi S."/>
            <person name="Yoshida T."/>
            <person name="Shimamura S."/>
            <person name="Takaki Y."/>
            <person name="Nagai Y."/>
            <person name="Toyoda A."/>
            <person name="Suzuki Y."/>
            <person name="Arimoto A."/>
            <person name="Ishii H."/>
            <person name="Satoh N."/>
            <person name="Nishiyama T."/>
            <person name="Hasebe M."/>
            <person name="Maruyama T."/>
            <person name="Minagawa J."/>
            <person name="Obokata J."/>
            <person name="Shigenobu S."/>
        </authorList>
    </citation>
    <scope>NUCLEOTIDE SEQUENCE [LARGE SCALE GENOMIC DNA]</scope>
</reference>
<feature type="domain" description="Aromatic amino acid beta-eliminating lyase/threonine aldolase" evidence="6">
    <location>
        <begin position="38"/>
        <end position="307"/>
    </location>
</feature>
<dbReference type="Proteomes" id="UP000735302">
    <property type="component" value="Unassembled WGS sequence"/>
</dbReference>
<feature type="modified residue" description="N6-(pyridoxal phosphate)lysine" evidence="5">
    <location>
        <position position="237"/>
    </location>
</feature>
<evidence type="ECO:0000256" key="1">
    <source>
        <dbReference type="ARBA" id="ARBA00001933"/>
    </source>
</evidence>
<evidence type="ECO:0000313" key="8">
    <source>
        <dbReference type="Proteomes" id="UP000735302"/>
    </source>
</evidence>